<dbReference type="AlphaFoldDB" id="A0A7S2QCJ6"/>
<reference evidence="2" key="1">
    <citation type="submission" date="2021-01" db="EMBL/GenBank/DDBJ databases">
        <authorList>
            <person name="Corre E."/>
            <person name="Pelletier E."/>
            <person name="Niang G."/>
            <person name="Scheremetjew M."/>
            <person name="Finn R."/>
            <person name="Kale V."/>
            <person name="Holt S."/>
            <person name="Cochrane G."/>
            <person name="Meng A."/>
            <person name="Brown T."/>
            <person name="Cohen L."/>
        </authorList>
    </citation>
    <scope>NUCLEOTIDE SEQUENCE</scope>
    <source>
        <strain evidence="2">RCC3387</strain>
    </source>
</reference>
<gene>
    <name evidence="2" type="ORF">BRAN1462_LOCUS56541</name>
</gene>
<organism evidence="2">
    <name type="scientific">Zooxanthella nutricula</name>
    <dbReference type="NCBI Taxonomy" id="1333877"/>
    <lineage>
        <taxon>Eukaryota</taxon>
        <taxon>Sar</taxon>
        <taxon>Alveolata</taxon>
        <taxon>Dinophyceae</taxon>
        <taxon>Peridiniales</taxon>
        <taxon>Peridiniales incertae sedis</taxon>
        <taxon>Zooxanthella</taxon>
    </lineage>
</organism>
<accession>A0A7S2QCJ6</accession>
<evidence type="ECO:0000256" key="1">
    <source>
        <dbReference type="SAM" id="Phobius"/>
    </source>
</evidence>
<feature type="transmembrane region" description="Helical" evidence="1">
    <location>
        <begin position="118"/>
        <end position="142"/>
    </location>
</feature>
<dbReference type="EMBL" id="HBGW01089157">
    <property type="protein sequence ID" value="CAD9638719.1"/>
    <property type="molecule type" value="Transcribed_RNA"/>
</dbReference>
<keyword evidence="1" id="KW-0812">Transmembrane</keyword>
<name>A0A7S2QCJ6_9DINO</name>
<feature type="transmembrane region" description="Helical" evidence="1">
    <location>
        <begin position="7"/>
        <end position="28"/>
    </location>
</feature>
<proteinExistence type="predicted"/>
<keyword evidence="1" id="KW-1133">Transmembrane helix</keyword>
<sequence length="360" mass="37555">MGRKTAYGIVGLGLLASVFSIIGLFFPLHTVSLSGFGLPGLHTRMEFYSVSVHVSGLVPNVMDWFREKLGKSFADEGKVGNGVYMLSTSAVTQTFCTSTMELGVGACPAMTSAKYVGMILLSVTILNASVVQLIGGYLVWSYATSVPDKRTRLLAMKAVATGAIAMGTTLICYSLFASMQLDGLGSIFRVLQSSQGGGFSSGQFVLYLAVVFQGSQTACMTLLQTSAEDRYEEWKLDHDEEEFLHEGGSPGGDYGTTRAAPAAPAAAGAVAFGLPPAGAAQVLQVGYGLQPQGVVLSPPVVTNTFTTTTTSYENGVPHTTEFTTVNGVPVQPGAHVVGAPCSVPQVPSPPAPGEFATAHF</sequence>
<evidence type="ECO:0000313" key="2">
    <source>
        <dbReference type="EMBL" id="CAD9638719.1"/>
    </source>
</evidence>
<protein>
    <submittedName>
        <fullName evidence="2">Uncharacterized protein</fullName>
    </submittedName>
</protein>
<feature type="transmembrane region" description="Helical" evidence="1">
    <location>
        <begin position="154"/>
        <end position="176"/>
    </location>
</feature>
<keyword evidence="1" id="KW-0472">Membrane</keyword>